<gene>
    <name evidence="3" type="ORF">SLS62_000535</name>
</gene>
<dbReference type="SUPFAM" id="SSF53474">
    <property type="entry name" value="alpha/beta-Hydrolases"/>
    <property type="match status" value="1"/>
</dbReference>
<comment type="caution">
    <text evidence="3">The sequence shown here is derived from an EMBL/GenBank/DDBJ whole genome shotgun (WGS) entry which is preliminary data.</text>
</comment>
<organism evidence="3 4">
    <name type="scientific">Diatrype stigma</name>
    <dbReference type="NCBI Taxonomy" id="117547"/>
    <lineage>
        <taxon>Eukaryota</taxon>
        <taxon>Fungi</taxon>
        <taxon>Dikarya</taxon>
        <taxon>Ascomycota</taxon>
        <taxon>Pezizomycotina</taxon>
        <taxon>Sordariomycetes</taxon>
        <taxon>Xylariomycetidae</taxon>
        <taxon>Xylariales</taxon>
        <taxon>Diatrypaceae</taxon>
        <taxon>Diatrype</taxon>
    </lineage>
</organism>
<dbReference type="EMBL" id="JAKJXP020000002">
    <property type="protein sequence ID" value="KAK7757520.1"/>
    <property type="molecule type" value="Genomic_DNA"/>
</dbReference>
<evidence type="ECO:0000313" key="3">
    <source>
        <dbReference type="EMBL" id="KAK7757520.1"/>
    </source>
</evidence>
<evidence type="ECO:0000313" key="4">
    <source>
        <dbReference type="Proteomes" id="UP001320420"/>
    </source>
</evidence>
<dbReference type="AlphaFoldDB" id="A0AAN9YXK6"/>
<accession>A0AAN9YXK6</accession>
<feature type="chain" id="PRO_5042983521" description="AB hydrolase-1 domain-containing protein" evidence="1">
    <location>
        <begin position="23"/>
        <end position="365"/>
    </location>
</feature>
<dbReference type="Gene3D" id="3.40.50.1820">
    <property type="entry name" value="alpha/beta hydrolase"/>
    <property type="match status" value="1"/>
</dbReference>
<keyword evidence="4" id="KW-1185">Reference proteome</keyword>
<keyword evidence="1" id="KW-0732">Signal</keyword>
<dbReference type="Proteomes" id="UP001320420">
    <property type="component" value="Unassembled WGS sequence"/>
</dbReference>
<evidence type="ECO:0000256" key="1">
    <source>
        <dbReference type="SAM" id="SignalP"/>
    </source>
</evidence>
<dbReference type="InterPro" id="IPR000073">
    <property type="entry name" value="AB_hydrolase_1"/>
</dbReference>
<proteinExistence type="predicted"/>
<feature type="signal peptide" evidence="1">
    <location>
        <begin position="1"/>
        <end position="22"/>
    </location>
</feature>
<feature type="domain" description="AB hydrolase-1" evidence="2">
    <location>
        <begin position="102"/>
        <end position="359"/>
    </location>
</feature>
<name>A0AAN9YXK6_9PEZI</name>
<dbReference type="InterPro" id="IPR029058">
    <property type="entry name" value="AB_hydrolase_fold"/>
</dbReference>
<dbReference type="Pfam" id="PF12697">
    <property type="entry name" value="Abhydrolase_6"/>
    <property type="match status" value="1"/>
</dbReference>
<protein>
    <recommendedName>
        <fullName evidence="2">AB hydrolase-1 domain-containing protein</fullName>
    </recommendedName>
</protein>
<evidence type="ECO:0000259" key="2">
    <source>
        <dbReference type="Pfam" id="PF12697"/>
    </source>
</evidence>
<sequence length="365" mass="38605">MFRLSYHVVASSLILAGAGVMARQCHNITVPVSLTAQNSVFQVPVPTNDIESTNFILNALQSTRNSGTGTSPAPVYTNISGQYELATTYCEPDGGPSRVLQVLTHGIGFDRSYWDFPINAYNYSYVNYALAHGYSTLSWDRIGLGESTIGDPLNEIQFALEVAALRELTLLARGGGGGIPTSYEKVVHVGHSQGSSYTNALTSADPTISDGIVLTGFGHVADFQPWGIIGLHLADAHSRPGMEQYPHGYLAPGDEIAVQTVFFSPGGHFDPAVLDAAYTSAQPVAIGEMLTTGPPGVNNMTGPVAVVTGQADIIFCGVDCYATGDLNVSSLLDVSKSYYPKTSAFQPTVIDGAGHGLNLVSYESM</sequence>
<reference evidence="3 4" key="1">
    <citation type="submission" date="2024-02" db="EMBL/GenBank/DDBJ databases">
        <title>De novo assembly and annotation of 12 fungi associated with fruit tree decline syndrome in Ontario, Canada.</title>
        <authorList>
            <person name="Sulman M."/>
            <person name="Ellouze W."/>
            <person name="Ilyukhin E."/>
        </authorList>
    </citation>
    <scope>NUCLEOTIDE SEQUENCE [LARGE SCALE GENOMIC DNA]</scope>
    <source>
        <strain evidence="3 4">M11/M66-122</strain>
    </source>
</reference>